<keyword evidence="3" id="KW-1185">Reference proteome</keyword>
<proteinExistence type="predicted"/>
<keyword evidence="1" id="KW-0472">Membrane</keyword>
<protein>
    <submittedName>
        <fullName evidence="2">Uncharacterized protein</fullName>
    </submittedName>
</protein>
<gene>
    <name evidence="2" type="ORF">APZ42_007048</name>
</gene>
<dbReference type="Proteomes" id="UP000076858">
    <property type="component" value="Unassembled WGS sequence"/>
</dbReference>
<evidence type="ECO:0000313" key="2">
    <source>
        <dbReference type="EMBL" id="KZR97850.1"/>
    </source>
</evidence>
<comment type="caution">
    <text evidence="2">The sequence shown here is derived from an EMBL/GenBank/DDBJ whole genome shotgun (WGS) entry which is preliminary data.</text>
</comment>
<organism evidence="2 3">
    <name type="scientific">Daphnia magna</name>
    <dbReference type="NCBI Taxonomy" id="35525"/>
    <lineage>
        <taxon>Eukaryota</taxon>
        <taxon>Metazoa</taxon>
        <taxon>Ecdysozoa</taxon>
        <taxon>Arthropoda</taxon>
        <taxon>Crustacea</taxon>
        <taxon>Branchiopoda</taxon>
        <taxon>Diplostraca</taxon>
        <taxon>Cladocera</taxon>
        <taxon>Anomopoda</taxon>
        <taxon>Daphniidae</taxon>
        <taxon>Daphnia</taxon>
    </lineage>
</organism>
<sequence>MKTGDCGTKATSSIGVRFPPETILFFFKNLFYVTSLYLFSINFCIRQSLFFFMWVIFQSQGSIISTFST</sequence>
<dbReference type="EMBL" id="LRGB01019829">
    <property type="protein sequence ID" value="KZR97850.1"/>
    <property type="molecule type" value="Genomic_DNA"/>
</dbReference>
<evidence type="ECO:0000313" key="3">
    <source>
        <dbReference type="Proteomes" id="UP000076858"/>
    </source>
</evidence>
<name>A0A162BV38_9CRUS</name>
<keyword evidence="1" id="KW-0812">Transmembrane</keyword>
<keyword evidence="1" id="KW-1133">Transmembrane helix</keyword>
<feature type="transmembrane region" description="Helical" evidence="1">
    <location>
        <begin position="36"/>
        <end position="57"/>
    </location>
</feature>
<evidence type="ECO:0000256" key="1">
    <source>
        <dbReference type="SAM" id="Phobius"/>
    </source>
</evidence>
<dbReference type="AlphaFoldDB" id="A0A162BV38"/>
<accession>A0A162BV38</accession>
<reference evidence="2 3" key="1">
    <citation type="submission" date="2016-03" db="EMBL/GenBank/DDBJ databases">
        <title>EvidentialGene: Evidence-directed Construction of Genes on Genomes.</title>
        <authorList>
            <person name="Gilbert D.G."/>
            <person name="Choi J.-H."/>
            <person name="Mockaitis K."/>
            <person name="Colbourne J."/>
            <person name="Pfrender M."/>
        </authorList>
    </citation>
    <scope>NUCLEOTIDE SEQUENCE [LARGE SCALE GENOMIC DNA]</scope>
    <source>
        <strain evidence="2 3">Xinb3</strain>
        <tissue evidence="2">Complete organism</tissue>
    </source>
</reference>